<dbReference type="AlphaFoldDB" id="A0A369WRX3"/>
<proteinExistence type="predicted"/>
<organism evidence="1 2">
    <name type="scientific">Motiliproteus coralliicola</name>
    <dbReference type="NCBI Taxonomy" id="2283196"/>
    <lineage>
        <taxon>Bacteria</taxon>
        <taxon>Pseudomonadati</taxon>
        <taxon>Pseudomonadota</taxon>
        <taxon>Gammaproteobacteria</taxon>
        <taxon>Oceanospirillales</taxon>
        <taxon>Oceanospirillaceae</taxon>
        <taxon>Motiliproteus</taxon>
    </lineage>
</organism>
<comment type="caution">
    <text evidence="1">The sequence shown here is derived from an EMBL/GenBank/DDBJ whole genome shotgun (WGS) entry which is preliminary data.</text>
</comment>
<evidence type="ECO:0000313" key="2">
    <source>
        <dbReference type="Proteomes" id="UP000253769"/>
    </source>
</evidence>
<protein>
    <submittedName>
        <fullName evidence="1">Uncharacterized protein</fullName>
    </submittedName>
</protein>
<sequence>MKPVFIAPRRLVGRFCLGQRQLVPPGVRHIFVGYLYGQGGLADSRVVEQPYLNQLIQRF</sequence>
<name>A0A369WRX3_9GAMM</name>
<dbReference type="Proteomes" id="UP000253769">
    <property type="component" value="Unassembled WGS sequence"/>
</dbReference>
<accession>A0A369WRX3</accession>
<keyword evidence="2" id="KW-1185">Reference proteome</keyword>
<reference evidence="1 2" key="1">
    <citation type="submission" date="2018-07" db="EMBL/GenBank/DDBJ databases">
        <title>Motiliproteus coralliicola sp. nov., a bacterium isolated from Coral.</title>
        <authorList>
            <person name="Wang G."/>
        </authorList>
    </citation>
    <scope>NUCLEOTIDE SEQUENCE [LARGE SCALE GENOMIC DNA]</scope>
    <source>
        <strain evidence="1 2">C34</strain>
    </source>
</reference>
<gene>
    <name evidence="1" type="ORF">DV711_02120</name>
</gene>
<dbReference type="EMBL" id="QQOH01000001">
    <property type="protein sequence ID" value="RDE24407.1"/>
    <property type="molecule type" value="Genomic_DNA"/>
</dbReference>
<evidence type="ECO:0000313" key="1">
    <source>
        <dbReference type="EMBL" id="RDE24407.1"/>
    </source>
</evidence>